<dbReference type="InterPro" id="IPR009057">
    <property type="entry name" value="Homeodomain-like_sf"/>
</dbReference>
<dbReference type="GO" id="GO:0003700">
    <property type="term" value="F:DNA-binding transcription factor activity"/>
    <property type="evidence" value="ECO:0007669"/>
    <property type="project" value="TreeGrafter"/>
</dbReference>
<dbReference type="EMBL" id="CP000656">
    <property type="protein sequence ID" value="ABP46853.1"/>
    <property type="molecule type" value="Genomic_DNA"/>
</dbReference>
<feature type="domain" description="HTH tetR-type" evidence="5">
    <location>
        <begin position="28"/>
        <end position="88"/>
    </location>
</feature>
<reference evidence="6" key="2">
    <citation type="journal article" date="2013" name="PLoS ONE">
        <title>A Gene Expression Study of the Activities of Aromatic Ring-Cleavage Dioxygenases in Mycobacterium gilvum PYR-GCK to Changes in Salinity and pH during Pyrene Degradation.</title>
        <authorList>
            <person name="Badejo A.C."/>
            <person name="Badejo A.O."/>
            <person name="Shin K.H."/>
            <person name="Chai Y.G."/>
        </authorList>
    </citation>
    <scope>NUCLEOTIDE SEQUENCE [LARGE SCALE GENOMIC DNA]</scope>
    <source>
        <strain evidence="6">PYR-GCK</strain>
    </source>
</reference>
<reference evidence="6" key="1">
    <citation type="submission" date="2007-04" db="EMBL/GenBank/DDBJ databases">
        <authorList>
            <consortium name="US DOE Joint Genome Institute"/>
            <person name="Copeland A."/>
            <person name="Lucas S."/>
            <person name="Lapidus A."/>
            <person name="Barry K."/>
            <person name="Detter J.C."/>
            <person name="Glavina del Rio T."/>
            <person name="Hammon N."/>
            <person name="Israni S."/>
            <person name="Dalin E."/>
            <person name="Tice H."/>
            <person name="Pitluck S."/>
            <person name="Chain P."/>
            <person name="Malfatti S."/>
            <person name="Shin M."/>
            <person name="Vergez L."/>
            <person name="Schmutz J."/>
            <person name="Larimer F."/>
            <person name="Land M."/>
            <person name="Hauser L."/>
            <person name="Kyrpides N."/>
            <person name="Mikhailova N."/>
            <person name="Miller C."/>
            <person name="Richardson P."/>
        </authorList>
    </citation>
    <scope>NUCLEOTIDE SEQUENCE</scope>
    <source>
        <strain evidence="6">PYR-GCK</strain>
    </source>
</reference>
<organism evidence="6">
    <name type="scientific">Mycolicibacterium gilvum (strain PYR-GCK)</name>
    <name type="common">Mycobacterium gilvum (strain PYR-GCK)</name>
    <dbReference type="NCBI Taxonomy" id="350054"/>
    <lineage>
        <taxon>Bacteria</taxon>
        <taxon>Bacillati</taxon>
        <taxon>Actinomycetota</taxon>
        <taxon>Actinomycetes</taxon>
        <taxon>Mycobacteriales</taxon>
        <taxon>Mycobacteriaceae</taxon>
        <taxon>Mycolicibacterium</taxon>
    </lineage>
</organism>
<dbReference type="InterPro" id="IPR001647">
    <property type="entry name" value="HTH_TetR"/>
</dbReference>
<dbReference type="PROSITE" id="PS50977">
    <property type="entry name" value="HTH_TETR_2"/>
    <property type="match status" value="1"/>
</dbReference>
<dbReference type="HOGENOM" id="CLU_069356_25_6_11"/>
<dbReference type="PANTHER" id="PTHR30055">
    <property type="entry name" value="HTH-TYPE TRANSCRIPTIONAL REGULATOR RUTR"/>
    <property type="match status" value="1"/>
</dbReference>
<evidence type="ECO:0000256" key="3">
    <source>
        <dbReference type="ARBA" id="ARBA00023163"/>
    </source>
</evidence>
<keyword evidence="1" id="KW-0805">Transcription regulation</keyword>
<proteinExistence type="predicted"/>
<dbReference type="Gene3D" id="1.10.10.60">
    <property type="entry name" value="Homeodomain-like"/>
    <property type="match status" value="1"/>
</dbReference>
<evidence type="ECO:0000256" key="4">
    <source>
        <dbReference type="PROSITE-ProRule" id="PRU00335"/>
    </source>
</evidence>
<dbReference type="SUPFAM" id="SSF46689">
    <property type="entry name" value="Homeodomain-like"/>
    <property type="match status" value="1"/>
</dbReference>
<keyword evidence="3" id="KW-0804">Transcription</keyword>
<name>A4TDL4_MYCGI</name>
<evidence type="ECO:0000256" key="2">
    <source>
        <dbReference type="ARBA" id="ARBA00023125"/>
    </source>
</evidence>
<dbReference type="InterPro" id="IPR011075">
    <property type="entry name" value="TetR_C"/>
</dbReference>
<evidence type="ECO:0000259" key="5">
    <source>
        <dbReference type="PROSITE" id="PS50977"/>
    </source>
</evidence>
<dbReference type="PANTHER" id="PTHR30055:SF230">
    <property type="entry name" value="TRANSCRIPTIONAL REGULATORY PROTEIN (PROBABLY TETR-FAMILY)-RELATED"/>
    <property type="match status" value="1"/>
</dbReference>
<dbReference type="Pfam" id="PF00440">
    <property type="entry name" value="TetR_N"/>
    <property type="match status" value="1"/>
</dbReference>
<gene>
    <name evidence="6" type="ordered locus">Mflv_4384</name>
</gene>
<evidence type="ECO:0000256" key="1">
    <source>
        <dbReference type="ARBA" id="ARBA00023015"/>
    </source>
</evidence>
<dbReference type="KEGG" id="mgi:Mflv_4384"/>
<accession>A4TDL4</accession>
<feature type="DNA-binding region" description="H-T-H motif" evidence="4">
    <location>
        <begin position="51"/>
        <end position="70"/>
    </location>
</feature>
<dbReference type="SUPFAM" id="SSF48498">
    <property type="entry name" value="Tetracyclin repressor-like, C-terminal domain"/>
    <property type="match status" value="1"/>
</dbReference>
<dbReference type="Pfam" id="PF16859">
    <property type="entry name" value="TetR_C_11"/>
    <property type="match status" value="1"/>
</dbReference>
<dbReference type="InterPro" id="IPR050109">
    <property type="entry name" value="HTH-type_TetR-like_transc_reg"/>
</dbReference>
<dbReference type="PRINTS" id="PR00455">
    <property type="entry name" value="HTHTETR"/>
</dbReference>
<dbReference type="GO" id="GO:0000976">
    <property type="term" value="F:transcription cis-regulatory region binding"/>
    <property type="evidence" value="ECO:0007669"/>
    <property type="project" value="TreeGrafter"/>
</dbReference>
<keyword evidence="2 4" id="KW-0238">DNA-binding</keyword>
<dbReference type="STRING" id="350054.Mflv_4384"/>
<evidence type="ECO:0000313" key="6">
    <source>
        <dbReference type="EMBL" id="ABP46853.1"/>
    </source>
</evidence>
<sequence>MPSVVSVTESYVTLSIVMTTDIGRPRNRAIADAVLRATVELLAESSYAELSLDAVAARAGTSKPAIYRRWRGKAHLVHEAVFPLGADTAIPGSGSLEADVREMTRRTLAVLSTPAALAALPGLVGEMASDPTLHTALLERFGDILVRGLTEFLESAVRRGDVRPDVTASDLAEAVAGMTLLALLTRGTAVDEVWLDRTARLITKGISA</sequence>
<dbReference type="AlphaFoldDB" id="A4TDL4"/>
<dbReference type="InterPro" id="IPR036271">
    <property type="entry name" value="Tet_transcr_reg_TetR-rel_C_sf"/>
</dbReference>
<dbReference type="Gene3D" id="1.10.357.10">
    <property type="entry name" value="Tetracycline Repressor, domain 2"/>
    <property type="match status" value="1"/>
</dbReference>
<dbReference type="eggNOG" id="COG1309">
    <property type="taxonomic scope" value="Bacteria"/>
</dbReference>
<protein>
    <submittedName>
        <fullName evidence="6">Transcriptional regulator, TetR family</fullName>
    </submittedName>
</protein>